<evidence type="ECO:0000256" key="2">
    <source>
        <dbReference type="ARBA" id="ARBA00023043"/>
    </source>
</evidence>
<evidence type="ECO:0000259" key="6">
    <source>
        <dbReference type="PROSITE" id="PS50011"/>
    </source>
</evidence>
<keyword evidence="5" id="KW-0732">Signal</keyword>
<dbReference type="Pfam" id="PF00069">
    <property type="entry name" value="Pkinase"/>
    <property type="match status" value="1"/>
</dbReference>
<dbReference type="Gene3D" id="1.25.40.20">
    <property type="entry name" value="Ankyrin repeat-containing domain"/>
    <property type="match status" value="1"/>
</dbReference>
<feature type="region of interest" description="Disordered" evidence="4">
    <location>
        <begin position="1285"/>
        <end position="1307"/>
    </location>
</feature>
<sequence>MKLLSALVILLCNFDYTFVTCTIISRELCGPESPINLQPSGEASSVTILLNPKDYKKVCRVNITAPSSHVINLQWYEENLELLENHAIDSSPCMFSVFLTEDNNNPVWKGNPCMKESLPEIDLLTPNLRLAWNPPRFGIHTRGRKLVITAVGQDEICIQRGQHVCMRIGWKPMLCVSEQLVCDGNPNCPKGSSRSDEDETLCKSHLLGHNSWKDLAEEVIKKLPPEIINTKWLPKNKDTLTHSSNPQVNFMNWKDIKGHEVSTEETDLHPHHHDTGDSVSAAIAHYGTWGYLMLAMLIVGTILMFCGLWECCFRKPKPQLDLQPQSPSTTVLIINRSPDNSSRPPNYDELDQPPAYITLFPSFKIENEMLASNERIAESTHIVQTTGEALTDLIFKEIAKCGLNMKDSFYATSLLALLMPQKNKKNKKKDIPKRKGNDFSKNEKFKPVEIKPTKLSINVSSHFKNEELQEIKNVLKIKDVNNVPMVIASVVLNKIEILKQLISEGCNVNELGPNHTTPLMWAVKLKNMEIVDVLLANGADSTAKNDNGYNALFLALENKIWDEKSFIKLWNHIKHTAFIDVDFMGKDGRNVLHTTIRREWVNVLKILIVEKVNVNATNSNKVTPLMLASYLNNFNMVNELLQANADILREDSGGSTALCYAIATVVNKNIETPHLVINKLLSTLETVGVTFETFLQTHIDAILSCPVKQKKSGQAVLDAKDYIIPYALQHKYGSLNILLEEKTFEKITQAMVKYIDDPQHLAKYLTIVNNILHSHEFTFDSIRKRVLDSFISDGCANACLTISKKYGFDTTDNFDFSLVFEILVLNSISHPNGKVWLTDNYDDMLLIHSKFLAKNVSNNEKNKEEYQKFVDLIRMIKLDKTIVNNCPLVSKVLESNDNKTNKENKPDLKITTKRTKRRSKALKAKIAKIKSADLTERLNPNGNKILEQKCASDTSIIKRINPNKKVEEKDDKTREKHLQWPRYSTWEQVWLMDSGNDPIMKEYNDTMVILEHKITEDLNNGLLDDATEPNLDSFVKEFKDKIEYDQSSTAKDTNSKVTEFPDGCNLENTKGKSSYQDLTHMLQSTISYLSILLNRILENYQNNWSQDSETNNSKSNILEKSQMSHIHNIVRKLEVEHLQRVQNEFDALIVDINNTAHEDIVQCTKVLERLEHIFINHKIRGKSIIDDIPAETLKNNSYFSGSYFKESEGIEPDELMYKTKTPSNQSYVSSHIPKNHPDALYLQEVLSLSAVKPINLSQLMTAQENTMKYAYHLWSSIDALCDDSDNNVKSDQEETEGDESVPEESISINKKRLSFQENLLAVQNRPSTSKDKDLLDVKSDDNTDEDNFGQFPSRWYNIVKSLQAGSNYHVLLNGDVRISSRDKDLHVISSGGNFSTVVLGLDSNDQPLAVKRIKAHSDVSKLMKDLINPLLGLRNANLLHYFTCNFENNELVVATPLCEYNMGEYVMFMKQHSNMLVRSFDVVKQFLSGLRFLHNRNEPIIHGNLKPSNIFLDLNGTVRIAEFGMHKVCF</sequence>
<evidence type="ECO:0000313" key="8">
    <source>
        <dbReference type="EMBL" id="KAK4876422.1"/>
    </source>
</evidence>
<keyword evidence="2 3" id="KW-0040">ANK repeat</keyword>
<feature type="domain" description="Protein kinase" evidence="6">
    <location>
        <begin position="1383"/>
        <end position="1530"/>
    </location>
</feature>
<organism evidence="8 9">
    <name type="scientific">Aquatica leii</name>
    <dbReference type="NCBI Taxonomy" id="1421715"/>
    <lineage>
        <taxon>Eukaryota</taxon>
        <taxon>Metazoa</taxon>
        <taxon>Ecdysozoa</taxon>
        <taxon>Arthropoda</taxon>
        <taxon>Hexapoda</taxon>
        <taxon>Insecta</taxon>
        <taxon>Pterygota</taxon>
        <taxon>Neoptera</taxon>
        <taxon>Endopterygota</taxon>
        <taxon>Coleoptera</taxon>
        <taxon>Polyphaga</taxon>
        <taxon>Elateriformia</taxon>
        <taxon>Elateroidea</taxon>
        <taxon>Lampyridae</taxon>
        <taxon>Luciolinae</taxon>
        <taxon>Aquatica</taxon>
    </lineage>
</organism>
<gene>
    <name evidence="8" type="ORF">RN001_012844</name>
</gene>
<dbReference type="CDD" id="cd00180">
    <property type="entry name" value="PKc"/>
    <property type="match status" value="1"/>
</dbReference>
<dbReference type="PROSITE" id="PS50088">
    <property type="entry name" value="ANK_REPEAT"/>
    <property type="match status" value="2"/>
</dbReference>
<dbReference type="InterPro" id="IPR036770">
    <property type="entry name" value="Ankyrin_rpt-contain_sf"/>
</dbReference>
<dbReference type="PANTHER" id="PTHR24134:SF9">
    <property type="entry name" value="ANKYRIN REPEAT AND SOCS BOX PROTEIN 8"/>
    <property type="match status" value="1"/>
</dbReference>
<dbReference type="PROSITE" id="PS50297">
    <property type="entry name" value="ANK_REP_REGION"/>
    <property type="match status" value="2"/>
</dbReference>
<dbReference type="PROSITE" id="PS50042">
    <property type="entry name" value="CNMP_BINDING_3"/>
    <property type="match status" value="1"/>
</dbReference>
<evidence type="ECO:0000256" key="5">
    <source>
        <dbReference type="SAM" id="SignalP"/>
    </source>
</evidence>
<feature type="compositionally biased region" description="Acidic residues" evidence="4">
    <location>
        <begin position="1293"/>
        <end position="1302"/>
    </location>
</feature>
<evidence type="ECO:0000256" key="3">
    <source>
        <dbReference type="PROSITE-ProRule" id="PRU00023"/>
    </source>
</evidence>
<name>A0AAN7SDI9_9COLE</name>
<dbReference type="Pfam" id="PF12796">
    <property type="entry name" value="Ank_2"/>
    <property type="match status" value="2"/>
</dbReference>
<comment type="caution">
    <text evidence="8">The sequence shown here is derived from an EMBL/GenBank/DDBJ whole genome shotgun (WGS) entry which is preliminary data.</text>
</comment>
<dbReference type="GO" id="GO:0005524">
    <property type="term" value="F:ATP binding"/>
    <property type="evidence" value="ECO:0007669"/>
    <property type="project" value="InterPro"/>
</dbReference>
<dbReference type="PANTHER" id="PTHR24134">
    <property type="entry name" value="ANKYRIN REPEAT-CONTAINING PROTEIN DDB_G0279043"/>
    <property type="match status" value="1"/>
</dbReference>
<evidence type="ECO:0000259" key="7">
    <source>
        <dbReference type="PROSITE" id="PS50042"/>
    </source>
</evidence>
<dbReference type="SMART" id="SM00248">
    <property type="entry name" value="ANK"/>
    <property type="match status" value="5"/>
</dbReference>
<dbReference type="Proteomes" id="UP001353858">
    <property type="component" value="Unassembled WGS sequence"/>
</dbReference>
<evidence type="ECO:0000256" key="4">
    <source>
        <dbReference type="SAM" id="MobiDB-lite"/>
    </source>
</evidence>
<protein>
    <submittedName>
        <fullName evidence="8">Uncharacterized protein</fullName>
    </submittedName>
</protein>
<proteinExistence type="predicted"/>
<keyword evidence="9" id="KW-1185">Reference proteome</keyword>
<accession>A0AAN7SDI9</accession>
<evidence type="ECO:0000256" key="1">
    <source>
        <dbReference type="ARBA" id="ARBA00022737"/>
    </source>
</evidence>
<feature type="chain" id="PRO_5042935785" evidence="5">
    <location>
        <begin position="20"/>
        <end position="1530"/>
    </location>
</feature>
<dbReference type="InterPro" id="IPR011009">
    <property type="entry name" value="Kinase-like_dom_sf"/>
</dbReference>
<dbReference type="PROSITE" id="PS50011">
    <property type="entry name" value="PROTEIN_KINASE_DOM"/>
    <property type="match status" value="1"/>
</dbReference>
<dbReference type="EMBL" id="JARPUR010000005">
    <property type="protein sequence ID" value="KAK4876422.1"/>
    <property type="molecule type" value="Genomic_DNA"/>
</dbReference>
<dbReference type="GO" id="GO:0004672">
    <property type="term" value="F:protein kinase activity"/>
    <property type="evidence" value="ECO:0007669"/>
    <property type="project" value="InterPro"/>
</dbReference>
<dbReference type="SUPFAM" id="SSF48403">
    <property type="entry name" value="Ankyrin repeat"/>
    <property type="match status" value="1"/>
</dbReference>
<feature type="signal peptide" evidence="5">
    <location>
        <begin position="1"/>
        <end position="19"/>
    </location>
</feature>
<feature type="repeat" description="ANK" evidence="3">
    <location>
        <begin position="620"/>
        <end position="652"/>
    </location>
</feature>
<evidence type="ECO:0000313" key="9">
    <source>
        <dbReference type="Proteomes" id="UP001353858"/>
    </source>
</evidence>
<reference evidence="9" key="1">
    <citation type="submission" date="2023-01" db="EMBL/GenBank/DDBJ databases">
        <title>Key to firefly adult light organ development and bioluminescence: homeobox transcription factors regulate luciferase expression and transportation to peroxisome.</title>
        <authorList>
            <person name="Fu X."/>
        </authorList>
    </citation>
    <scope>NUCLEOTIDE SEQUENCE [LARGE SCALE GENOMIC DNA]</scope>
</reference>
<feature type="domain" description="Cyclic nucleotide-binding" evidence="7">
    <location>
        <begin position="1358"/>
        <end position="1409"/>
    </location>
</feature>
<feature type="repeat" description="ANK" evidence="3">
    <location>
        <begin position="514"/>
        <end position="546"/>
    </location>
</feature>
<dbReference type="InterPro" id="IPR000719">
    <property type="entry name" value="Prot_kinase_dom"/>
</dbReference>
<dbReference type="InterPro" id="IPR000595">
    <property type="entry name" value="cNMP-bd_dom"/>
</dbReference>
<dbReference type="Gene3D" id="1.10.510.10">
    <property type="entry name" value="Transferase(Phosphotransferase) domain 1"/>
    <property type="match status" value="1"/>
</dbReference>
<dbReference type="InterPro" id="IPR002110">
    <property type="entry name" value="Ankyrin_rpt"/>
</dbReference>
<dbReference type="SUPFAM" id="SSF56112">
    <property type="entry name" value="Protein kinase-like (PK-like)"/>
    <property type="match status" value="1"/>
</dbReference>
<keyword evidence="1" id="KW-0677">Repeat</keyword>